<dbReference type="FunFam" id="3.30.390.30:FF:000001">
    <property type="entry name" value="Dihydrolipoyl dehydrogenase"/>
    <property type="match status" value="1"/>
</dbReference>
<keyword evidence="4" id="KW-0521">NADP</keyword>
<keyword evidence="8" id="KW-0547">Nucleotide-binding</keyword>
<evidence type="ECO:0000259" key="12">
    <source>
        <dbReference type="Pfam" id="PF07992"/>
    </source>
</evidence>
<dbReference type="InterPro" id="IPR012999">
    <property type="entry name" value="Pyr_OxRdtase_I_AS"/>
</dbReference>
<dbReference type="Pfam" id="PF02852">
    <property type="entry name" value="Pyr_redox_dim"/>
    <property type="match status" value="1"/>
</dbReference>
<feature type="binding site" evidence="8">
    <location>
        <position position="201"/>
    </location>
    <ligand>
        <name>NAD(+)</name>
        <dbReference type="ChEBI" id="CHEBI:57540"/>
    </ligand>
</feature>
<evidence type="ECO:0000256" key="2">
    <source>
        <dbReference type="ARBA" id="ARBA00022630"/>
    </source>
</evidence>
<dbReference type="PRINTS" id="PR00411">
    <property type="entry name" value="PNDRDTASEI"/>
</dbReference>
<dbReference type="InterPro" id="IPR004099">
    <property type="entry name" value="Pyr_nucl-diS_OxRdtase_dimer"/>
</dbReference>
<evidence type="ECO:0000256" key="7">
    <source>
        <dbReference type="ARBA" id="ARBA00023284"/>
    </source>
</evidence>
<comment type="similarity">
    <text evidence="1 10">Belongs to the class-I pyridine nucleotide-disulfide oxidoreductase family.</text>
</comment>
<feature type="domain" description="FAD/NAD(P)-binding" evidence="12">
    <location>
        <begin position="8"/>
        <end position="323"/>
    </location>
</feature>
<dbReference type="GO" id="GO:0016152">
    <property type="term" value="F:mercury (II) reductase (NADP+) activity"/>
    <property type="evidence" value="ECO:0007669"/>
    <property type="project" value="UniProtKB-EC"/>
</dbReference>
<dbReference type="PRINTS" id="PR00368">
    <property type="entry name" value="FADPNR"/>
</dbReference>
<organism evidence="13 14">
    <name type="scientific">Roseibium aggregatum</name>
    <dbReference type="NCBI Taxonomy" id="187304"/>
    <lineage>
        <taxon>Bacteria</taxon>
        <taxon>Pseudomonadati</taxon>
        <taxon>Pseudomonadota</taxon>
        <taxon>Alphaproteobacteria</taxon>
        <taxon>Hyphomicrobiales</taxon>
        <taxon>Stappiaceae</taxon>
        <taxon>Roseibium</taxon>
    </lineage>
</organism>
<dbReference type="AlphaFoldDB" id="A0A0M6Y5P2"/>
<dbReference type="GO" id="GO:0003955">
    <property type="term" value="F:NAD(P)H dehydrogenase (quinone) activity"/>
    <property type="evidence" value="ECO:0007669"/>
    <property type="project" value="TreeGrafter"/>
</dbReference>
<evidence type="ECO:0000256" key="1">
    <source>
        <dbReference type="ARBA" id="ARBA00007532"/>
    </source>
</evidence>
<evidence type="ECO:0000256" key="8">
    <source>
        <dbReference type="PIRSR" id="PIRSR000350-3"/>
    </source>
</evidence>
<feature type="binding site" evidence="8">
    <location>
        <position position="268"/>
    </location>
    <ligand>
        <name>NAD(+)</name>
        <dbReference type="ChEBI" id="CHEBI:57540"/>
    </ligand>
</feature>
<dbReference type="InterPro" id="IPR001100">
    <property type="entry name" value="Pyr_nuc-diS_OxRdtase"/>
</dbReference>
<feature type="binding site" evidence="8">
    <location>
        <begin position="178"/>
        <end position="185"/>
    </location>
    <ligand>
        <name>NAD(+)</name>
        <dbReference type="ChEBI" id="CHEBI:57540"/>
    </ligand>
</feature>
<evidence type="ECO:0000256" key="4">
    <source>
        <dbReference type="ARBA" id="ARBA00022857"/>
    </source>
</evidence>
<dbReference type="GO" id="GO:0016668">
    <property type="term" value="F:oxidoreductase activity, acting on a sulfur group of donors, NAD(P) as acceptor"/>
    <property type="evidence" value="ECO:0007669"/>
    <property type="project" value="InterPro"/>
</dbReference>
<reference evidence="14" key="1">
    <citation type="submission" date="2015-07" db="EMBL/GenBank/DDBJ databases">
        <authorList>
            <person name="Rodrigo-Torres Lidia"/>
            <person name="Arahal R.David."/>
        </authorList>
    </citation>
    <scope>NUCLEOTIDE SEQUENCE [LARGE SCALE GENOMIC DNA]</scope>
    <source>
        <strain evidence="14">CECT 4801</strain>
    </source>
</reference>
<keyword evidence="2 10" id="KW-0285">Flavoprotein</keyword>
<keyword evidence="3 8" id="KW-0274">FAD</keyword>
<dbReference type="EMBL" id="CXST01000002">
    <property type="protein sequence ID" value="CTQ44699.1"/>
    <property type="molecule type" value="Genomic_DNA"/>
</dbReference>
<name>A0A0M6Y5P2_9HYPH</name>
<dbReference type="OrthoDB" id="9781772at2"/>
<keyword evidence="8" id="KW-0520">NAD</keyword>
<evidence type="ECO:0000256" key="9">
    <source>
        <dbReference type="PIRSR" id="PIRSR000350-4"/>
    </source>
</evidence>
<feature type="binding site" evidence="8">
    <location>
        <position position="308"/>
    </location>
    <ligand>
        <name>FAD</name>
        <dbReference type="ChEBI" id="CHEBI:57692"/>
    </ligand>
</feature>
<accession>A0A0M6Y5P2</accession>
<feature type="binding site" evidence="8">
    <location>
        <begin position="141"/>
        <end position="143"/>
    </location>
    <ligand>
        <name>FAD</name>
        <dbReference type="ChEBI" id="CHEBI:57692"/>
    </ligand>
</feature>
<feature type="binding site" evidence="8">
    <location>
        <position position="53"/>
    </location>
    <ligand>
        <name>FAD</name>
        <dbReference type="ChEBI" id="CHEBI:57692"/>
    </ligand>
</feature>
<dbReference type="Proteomes" id="UP000048926">
    <property type="component" value="Unassembled WGS sequence"/>
</dbReference>
<evidence type="ECO:0000256" key="10">
    <source>
        <dbReference type="RuleBase" id="RU003691"/>
    </source>
</evidence>
<evidence type="ECO:0000313" key="13">
    <source>
        <dbReference type="EMBL" id="CTQ44699.1"/>
    </source>
</evidence>
<dbReference type="InterPro" id="IPR036188">
    <property type="entry name" value="FAD/NAD-bd_sf"/>
</dbReference>
<feature type="domain" description="Pyridine nucleotide-disulphide oxidoreductase dimerisation" evidence="11">
    <location>
        <begin position="343"/>
        <end position="451"/>
    </location>
</feature>
<protein>
    <submittedName>
        <fullName evidence="13">Mercuric reductase</fullName>
        <ecNumber evidence="13">1.16.1.1</ecNumber>
    </submittedName>
</protein>
<keyword evidence="14" id="KW-1185">Reference proteome</keyword>
<dbReference type="PIRSF" id="PIRSF000350">
    <property type="entry name" value="Mercury_reductase_MerA"/>
    <property type="match status" value="1"/>
</dbReference>
<dbReference type="InterPro" id="IPR016156">
    <property type="entry name" value="FAD/NAD-linked_Rdtase_dimer_sf"/>
</dbReference>
<dbReference type="Pfam" id="PF07992">
    <property type="entry name" value="Pyr_redox_2"/>
    <property type="match status" value="1"/>
</dbReference>
<dbReference type="Gene3D" id="3.30.390.30">
    <property type="match status" value="1"/>
</dbReference>
<gene>
    <name evidence="13" type="primary">merA_1</name>
    <name evidence="13" type="ORF">LAL4801_03144</name>
</gene>
<dbReference type="RefSeq" id="WP_055657525.1">
    <property type="nucleotide sequence ID" value="NZ_CXST01000002.1"/>
</dbReference>
<evidence type="ECO:0000259" key="11">
    <source>
        <dbReference type="Pfam" id="PF02852"/>
    </source>
</evidence>
<comment type="cofactor">
    <cofactor evidence="8">
        <name>FAD</name>
        <dbReference type="ChEBI" id="CHEBI:57692"/>
    </cofactor>
    <text evidence="8">Binds 1 FAD per subunit.</text>
</comment>
<sequence length="476" mass="50117">MANLLTPDICVIGAGSAGLSVAAAAAAFGVEVVLIEKGLMGGDCLNYGCVPSKALLAAAKAAHTQEAACRFGVHGDKPKVDFAEANDHVRRVIAAIEPHDSQERFEGLGVTVLRETARFTGPDEVLAGAVRIKARRFVIATGSSAFVPPIPGLEDVPYLTNETLFQLRDRPEHLAIIGGGPIGLEMAQAHRRLGSKVTVFEAQKALGKDDPELATLVLDTLRAEGIDILEETAVEKVGRSGAGLAISAKDADGKPVTVEASHLLVATGRAPNVDGLGLKEAGVDHDRKGIAVDKGLRTSNRRVYAIGDVAGGLQFTHVAGYQAGLAIRSILFRLPVSMTSDIVPWVTYTSPELGHVGLSEAEARSRYGDKVKVLTAVYAGNDRAQAEGLTKGRLKLIAGPRGRLLGADIAGAQAGEVINLLSLALSMKMTMKDLAGFIAPYPTLGELVRRAAISYYAEAPKNAWLRKAIGFLRLFG</sequence>
<dbReference type="InterPro" id="IPR023753">
    <property type="entry name" value="FAD/NAD-binding_dom"/>
</dbReference>
<dbReference type="PROSITE" id="PS00076">
    <property type="entry name" value="PYRIDINE_REDOX_1"/>
    <property type="match status" value="1"/>
</dbReference>
<evidence type="ECO:0000256" key="5">
    <source>
        <dbReference type="ARBA" id="ARBA00023002"/>
    </source>
</evidence>
<dbReference type="PANTHER" id="PTHR43014">
    <property type="entry name" value="MERCURIC REDUCTASE"/>
    <property type="match status" value="1"/>
</dbReference>
<dbReference type="SUPFAM" id="SSF55424">
    <property type="entry name" value="FAD/NAD-linked reductases, dimerisation (C-terminal) domain"/>
    <property type="match status" value="1"/>
</dbReference>
<dbReference type="EC" id="1.16.1.1" evidence="13"/>
<evidence type="ECO:0000313" key="14">
    <source>
        <dbReference type="Proteomes" id="UP000048926"/>
    </source>
</evidence>
<dbReference type="GO" id="GO:0050660">
    <property type="term" value="F:flavin adenine dinucleotide binding"/>
    <property type="evidence" value="ECO:0007669"/>
    <property type="project" value="TreeGrafter"/>
</dbReference>
<evidence type="ECO:0000256" key="3">
    <source>
        <dbReference type="ARBA" id="ARBA00022827"/>
    </source>
</evidence>
<dbReference type="SUPFAM" id="SSF51905">
    <property type="entry name" value="FAD/NAD(P)-binding domain"/>
    <property type="match status" value="1"/>
</dbReference>
<keyword evidence="6" id="KW-1015">Disulfide bond</keyword>
<feature type="disulfide bond" description="Redox-active" evidence="9">
    <location>
        <begin position="44"/>
        <end position="49"/>
    </location>
</feature>
<proteinExistence type="inferred from homology"/>
<dbReference type="PANTHER" id="PTHR43014:SF2">
    <property type="entry name" value="MERCURIC REDUCTASE"/>
    <property type="match status" value="1"/>
</dbReference>
<keyword evidence="7 10" id="KW-0676">Redox-active center</keyword>
<dbReference type="STRING" id="187304.B0E33_07545"/>
<evidence type="ECO:0000256" key="6">
    <source>
        <dbReference type="ARBA" id="ARBA00023157"/>
    </source>
</evidence>
<dbReference type="Gene3D" id="3.50.50.60">
    <property type="entry name" value="FAD/NAD(P)-binding domain"/>
    <property type="match status" value="2"/>
</dbReference>
<keyword evidence="5 10" id="KW-0560">Oxidoreductase</keyword>